<accession>A0ACC0W7U1</accession>
<keyword evidence="2" id="KW-1185">Reference proteome</keyword>
<reference evidence="1 2" key="1">
    <citation type="journal article" date="2022" name="bioRxiv">
        <title>The genome of the oomycete Peronosclerospora sorghi, a cosmopolitan pathogen of maize and sorghum, is inflated with dispersed pseudogenes.</title>
        <authorList>
            <person name="Fletcher K."/>
            <person name="Martin F."/>
            <person name="Isakeit T."/>
            <person name="Cavanaugh K."/>
            <person name="Magill C."/>
            <person name="Michelmore R."/>
        </authorList>
    </citation>
    <scope>NUCLEOTIDE SEQUENCE [LARGE SCALE GENOMIC DNA]</scope>
    <source>
        <strain evidence="1">P6</strain>
    </source>
</reference>
<comment type="caution">
    <text evidence="1">The sequence shown here is derived from an EMBL/GenBank/DDBJ whole genome shotgun (WGS) entry which is preliminary data.</text>
</comment>
<gene>
    <name evidence="1" type="ORF">PsorP6_005904</name>
</gene>
<dbReference type="Proteomes" id="UP001163321">
    <property type="component" value="Chromosome 4"/>
</dbReference>
<evidence type="ECO:0000313" key="2">
    <source>
        <dbReference type="Proteomes" id="UP001163321"/>
    </source>
</evidence>
<protein>
    <submittedName>
        <fullName evidence="1">Uncharacterized protein</fullName>
    </submittedName>
</protein>
<organism evidence="1 2">
    <name type="scientific">Peronosclerospora sorghi</name>
    <dbReference type="NCBI Taxonomy" id="230839"/>
    <lineage>
        <taxon>Eukaryota</taxon>
        <taxon>Sar</taxon>
        <taxon>Stramenopiles</taxon>
        <taxon>Oomycota</taxon>
        <taxon>Peronosporomycetes</taxon>
        <taxon>Peronosporales</taxon>
        <taxon>Peronosporaceae</taxon>
        <taxon>Peronosclerospora</taxon>
    </lineage>
</organism>
<dbReference type="EMBL" id="CM047583">
    <property type="protein sequence ID" value="KAI9914195.1"/>
    <property type="molecule type" value="Genomic_DNA"/>
</dbReference>
<evidence type="ECO:0000313" key="1">
    <source>
        <dbReference type="EMBL" id="KAI9914195.1"/>
    </source>
</evidence>
<proteinExistence type="predicted"/>
<sequence>MIKGSDTNFLLHRKLYGLTHATAVSEEEEADESSVGYCLVCKEAFYFFKKAQRILANVGAPASAIHVIDDYCLKAKLFIAFKIRVVYQHIAISNILDDMRSKCSESKVLHFTYEQAEREEVTDNKVYFDQISEGDNKQDRASVISMTEAMILRLKKELSHCFSLITPPATRNTLLPLILPFLIIVHKKEIVRFIHTETQDGKSVLDTHFSRSMRVLRSWVKEGNNCVTPTQAVVGLKSHSGYRTGLWGVVEHNRERLSGLVKQTHEEGEDEEETAWLAKEGCEE</sequence>
<name>A0ACC0W7U1_9STRA</name>